<comment type="cofactor">
    <cofactor evidence="8">
        <name>Zn(2+)</name>
        <dbReference type="ChEBI" id="CHEBI:29105"/>
    </cofactor>
    <text evidence="8">Binds 1 zinc ion per subunit.</text>
</comment>
<keyword evidence="11" id="KW-1185">Reference proteome</keyword>
<comment type="similarity">
    <text evidence="8">Belongs to the eukaryotic/archaeal RNase P protein component 4 family.</text>
</comment>
<keyword evidence="1 8" id="KW-0963">Cytoplasm</keyword>
<dbReference type="GO" id="GO:0004526">
    <property type="term" value="F:ribonuclease P activity"/>
    <property type="evidence" value="ECO:0007669"/>
    <property type="project" value="UniProtKB-UniRule"/>
</dbReference>
<evidence type="ECO:0000256" key="6">
    <source>
        <dbReference type="ARBA" id="ARBA00022801"/>
    </source>
</evidence>
<dbReference type="KEGG" id="soh:D1869_11670"/>
<comment type="function">
    <text evidence="8">Part of ribonuclease P, a protein complex that generates mature tRNA molecules by cleaving their 5'-ends.</text>
</comment>
<comment type="catalytic activity">
    <reaction evidence="8">
        <text>Endonucleolytic cleavage of RNA, removing 5'-extranucleotides from tRNA precursor.</text>
        <dbReference type="EC" id="3.1.26.5"/>
    </reaction>
</comment>
<reference evidence="10 11" key="1">
    <citation type="submission" date="2019-10" db="EMBL/GenBank/DDBJ databases">
        <title>Genome Sequences from Six Type Strain Members of the Archaeal Family Sulfolobaceae: Acidianus ambivalens, Acidianus infernus, Metallosphaera prunae, Stygiolobus azoricus, Sulfolobus metallicus, and Sulfurisphaera ohwakuensis.</title>
        <authorList>
            <person name="Counts J.A."/>
            <person name="Kelly R.M."/>
        </authorList>
    </citation>
    <scope>NUCLEOTIDE SEQUENCE [LARGE SCALE GENOMIC DNA]</scope>
    <source>
        <strain evidence="10 11">TA-1</strain>
    </source>
</reference>
<evidence type="ECO:0000256" key="4">
    <source>
        <dbReference type="ARBA" id="ARBA00022723"/>
    </source>
</evidence>
<dbReference type="GeneID" id="32220069"/>
<evidence type="ECO:0000256" key="7">
    <source>
        <dbReference type="ARBA" id="ARBA00022833"/>
    </source>
</evidence>
<dbReference type="PIRSF" id="PIRSF004878">
    <property type="entry name" value="RNase_P_4"/>
    <property type="match status" value="1"/>
</dbReference>
<dbReference type="GO" id="GO:0005737">
    <property type="term" value="C:cytoplasm"/>
    <property type="evidence" value="ECO:0007669"/>
    <property type="project" value="UniProtKB-SubCell"/>
</dbReference>
<dbReference type="Pfam" id="PF04032">
    <property type="entry name" value="Rpr2"/>
    <property type="match status" value="1"/>
</dbReference>
<dbReference type="Gene3D" id="6.20.50.20">
    <property type="match status" value="1"/>
</dbReference>
<evidence type="ECO:0000256" key="3">
    <source>
        <dbReference type="ARBA" id="ARBA00022722"/>
    </source>
</evidence>
<dbReference type="InterPro" id="IPR016432">
    <property type="entry name" value="RNP4"/>
</dbReference>
<reference evidence="9 12" key="2">
    <citation type="submission" date="2020-08" db="EMBL/GenBank/DDBJ databases">
        <title>Genomic Encyclopedia of Type Strains, Phase IV (KMG-IV): sequencing the most valuable type-strain genomes for metagenomic binning, comparative biology and taxonomic classification.</title>
        <authorList>
            <person name="Goeker M."/>
        </authorList>
    </citation>
    <scope>NUCLEOTIDE SEQUENCE [LARGE SCALE GENOMIC DNA]</scope>
    <source>
        <strain evidence="9 12">DSM 12421</strain>
    </source>
</reference>
<dbReference type="Proteomes" id="UP000427373">
    <property type="component" value="Chromosome"/>
</dbReference>
<protein>
    <recommendedName>
        <fullName evidence="8">Ribonuclease P protein component 4</fullName>
        <shortName evidence="8">RNase P component 4</shortName>
        <ecNumber evidence="8">3.1.26.5</ecNumber>
    </recommendedName>
    <alternativeName>
        <fullName evidence="8">Rpp21</fullName>
    </alternativeName>
</protein>
<dbReference type="PANTHER" id="PTHR14742">
    <property type="entry name" value="RIBONUCLEASE P SUBUNIT P21"/>
    <property type="match status" value="1"/>
</dbReference>
<dbReference type="OrthoDB" id="10058at2157"/>
<comment type="subunit">
    <text evidence="8">Consists of a catalytic RNA component and at least 4-5 protein subunits.</text>
</comment>
<feature type="binding site" evidence="8">
    <location>
        <position position="63"/>
    </location>
    <ligand>
        <name>Zn(2+)</name>
        <dbReference type="ChEBI" id="CHEBI:29105"/>
    </ligand>
</feature>
<dbReference type="GO" id="GO:0008270">
    <property type="term" value="F:zinc ion binding"/>
    <property type="evidence" value="ECO:0007669"/>
    <property type="project" value="UniProtKB-UniRule"/>
</dbReference>
<gene>
    <name evidence="8" type="primary">rnp4</name>
    <name evidence="10" type="ORF">D1869_11670</name>
    <name evidence="9" type="ORF">HNQ62_001210</name>
</gene>
<evidence type="ECO:0000313" key="11">
    <source>
        <dbReference type="Proteomes" id="UP000427373"/>
    </source>
</evidence>
<evidence type="ECO:0000256" key="8">
    <source>
        <dbReference type="HAMAP-Rule" id="MF_00757"/>
    </source>
</evidence>
<feature type="binding site" evidence="8">
    <location>
        <position position="60"/>
    </location>
    <ligand>
        <name>Zn(2+)</name>
        <dbReference type="ChEBI" id="CHEBI:29105"/>
    </ligand>
</feature>
<dbReference type="EMBL" id="JACHFY010000004">
    <property type="protein sequence ID" value="MBB5253449.1"/>
    <property type="molecule type" value="Genomic_DNA"/>
</dbReference>
<evidence type="ECO:0000313" key="10">
    <source>
        <dbReference type="EMBL" id="QGR17761.1"/>
    </source>
</evidence>
<dbReference type="PANTHER" id="PTHR14742:SF0">
    <property type="entry name" value="RIBONUCLEASE P PROTEIN SUBUNIT P21"/>
    <property type="match status" value="1"/>
</dbReference>
<evidence type="ECO:0000313" key="9">
    <source>
        <dbReference type="EMBL" id="MBB5253449.1"/>
    </source>
</evidence>
<evidence type="ECO:0000313" key="12">
    <source>
        <dbReference type="Proteomes" id="UP000582213"/>
    </source>
</evidence>
<keyword evidence="2 8" id="KW-0819">tRNA processing</keyword>
<feature type="binding site" evidence="8">
    <location>
        <position position="89"/>
    </location>
    <ligand>
        <name>Zn(2+)</name>
        <dbReference type="ChEBI" id="CHEBI:29105"/>
    </ligand>
</feature>
<dbReference type="GO" id="GO:0030677">
    <property type="term" value="C:ribonuclease P complex"/>
    <property type="evidence" value="ECO:0007669"/>
    <property type="project" value="UniProtKB-UniRule"/>
</dbReference>
<dbReference type="AlphaFoldDB" id="A0A650CIR6"/>
<keyword evidence="7 8" id="KW-0862">Zinc</keyword>
<evidence type="ECO:0000256" key="1">
    <source>
        <dbReference type="ARBA" id="ARBA00022490"/>
    </source>
</evidence>
<dbReference type="EC" id="3.1.26.5" evidence="8"/>
<sequence>MVRVKNVKMYKKRSLQLIRLAIELAKNNNIELARMYIKLALLYSRKLKFKIPIEYKRLFCRKCFTPLIIGITERRRIKNKVLVRTCLYCGWTRRYKLQYKTTNKKSKS</sequence>
<dbReference type="Gene3D" id="1.20.5.420">
    <property type="entry name" value="Immunoglobulin FC, subunit C"/>
    <property type="match status" value="1"/>
</dbReference>
<dbReference type="GO" id="GO:0001682">
    <property type="term" value="P:tRNA 5'-leader removal"/>
    <property type="evidence" value="ECO:0007669"/>
    <property type="project" value="UniProtKB-UniRule"/>
</dbReference>
<organism evidence="10 11">
    <name type="scientific">Sulfurisphaera ohwakuensis</name>
    <dbReference type="NCBI Taxonomy" id="69656"/>
    <lineage>
        <taxon>Archaea</taxon>
        <taxon>Thermoproteota</taxon>
        <taxon>Thermoprotei</taxon>
        <taxon>Sulfolobales</taxon>
        <taxon>Sulfolobaceae</taxon>
        <taxon>Sulfurisphaera</taxon>
    </lineage>
</organism>
<accession>A0A650CIR6</accession>
<evidence type="ECO:0000256" key="5">
    <source>
        <dbReference type="ARBA" id="ARBA00022759"/>
    </source>
</evidence>
<dbReference type="InterPro" id="IPR007175">
    <property type="entry name" value="Rpr2/Snm1/Rpp21"/>
</dbReference>
<dbReference type="RefSeq" id="WP_010980209.1">
    <property type="nucleotide sequence ID" value="NZ_AP031374.1"/>
</dbReference>
<dbReference type="EMBL" id="CP045484">
    <property type="protein sequence ID" value="QGR17761.1"/>
    <property type="molecule type" value="Genomic_DNA"/>
</dbReference>
<feature type="binding site" evidence="8">
    <location>
        <position position="86"/>
    </location>
    <ligand>
        <name>Zn(2+)</name>
        <dbReference type="ChEBI" id="CHEBI:29105"/>
    </ligand>
</feature>
<keyword evidence="3 8" id="KW-0540">Nuclease</keyword>
<dbReference type="Proteomes" id="UP000582213">
    <property type="component" value="Unassembled WGS sequence"/>
</dbReference>
<keyword evidence="5 8" id="KW-0255">Endonuclease</keyword>
<name>A0A650CIR6_SULOH</name>
<proteinExistence type="inferred from homology"/>
<evidence type="ECO:0000256" key="2">
    <source>
        <dbReference type="ARBA" id="ARBA00022694"/>
    </source>
</evidence>
<keyword evidence="4 8" id="KW-0479">Metal-binding</keyword>
<dbReference type="HAMAP" id="MF_00757">
    <property type="entry name" value="RNase_P_4"/>
    <property type="match status" value="1"/>
</dbReference>
<dbReference type="SMR" id="A0A650CIR6"/>
<comment type="subcellular location">
    <subcellularLocation>
        <location evidence="8">Cytoplasm</location>
    </subcellularLocation>
</comment>
<keyword evidence="6 8" id="KW-0378">Hydrolase</keyword>